<keyword evidence="5" id="KW-0800">Toxin</keyword>
<dbReference type="EMBL" id="RCTF01000006">
    <property type="protein sequence ID" value="RLP79159.1"/>
    <property type="molecule type" value="Genomic_DNA"/>
</dbReference>
<comment type="function">
    <text evidence="5">Toxic component of a toxin-antitoxin (TA) system. An RNase.</text>
</comment>
<evidence type="ECO:0000313" key="7">
    <source>
        <dbReference type="EMBL" id="RLP79159.1"/>
    </source>
</evidence>
<organism evidence="7 8">
    <name type="scientific">Xanthobacter tagetidis</name>
    <dbReference type="NCBI Taxonomy" id="60216"/>
    <lineage>
        <taxon>Bacteria</taxon>
        <taxon>Pseudomonadati</taxon>
        <taxon>Pseudomonadota</taxon>
        <taxon>Alphaproteobacteria</taxon>
        <taxon>Hyphomicrobiales</taxon>
        <taxon>Xanthobacteraceae</taxon>
        <taxon>Xanthobacter</taxon>
    </lineage>
</organism>
<dbReference type="OrthoDB" id="32625at2"/>
<feature type="binding site" evidence="5">
    <location>
        <position position="4"/>
    </location>
    <ligand>
        <name>Mg(2+)</name>
        <dbReference type="ChEBI" id="CHEBI:18420"/>
    </ligand>
</feature>
<keyword evidence="5" id="KW-0460">Magnesium</keyword>
<keyword evidence="1 5" id="KW-1277">Toxin-antitoxin system</keyword>
<dbReference type="GO" id="GO:0090729">
    <property type="term" value="F:toxin activity"/>
    <property type="evidence" value="ECO:0007669"/>
    <property type="project" value="UniProtKB-KW"/>
</dbReference>
<keyword evidence="8" id="KW-1185">Reference proteome</keyword>
<reference evidence="7 8" key="1">
    <citation type="submission" date="2018-10" db="EMBL/GenBank/DDBJ databases">
        <title>Xanthobacter tagetidis genome sequencing and assembly.</title>
        <authorList>
            <person name="Maclea K.S."/>
            <person name="Goen A.E."/>
            <person name="Fatima S.A."/>
        </authorList>
    </citation>
    <scope>NUCLEOTIDE SEQUENCE [LARGE SCALE GENOMIC DNA]</scope>
    <source>
        <strain evidence="7 8">ATCC 700314</strain>
    </source>
</reference>
<protein>
    <recommendedName>
        <fullName evidence="5">Ribonuclease VapC</fullName>
        <shortName evidence="5">RNase VapC</shortName>
        <ecNumber evidence="5">3.1.-.-</ecNumber>
    </recommendedName>
    <alternativeName>
        <fullName evidence="5">Toxin VapC</fullName>
    </alternativeName>
</protein>
<dbReference type="HAMAP" id="MF_00265">
    <property type="entry name" value="VapC_Nob1"/>
    <property type="match status" value="1"/>
</dbReference>
<sequence length="131" mass="13814">MFIDASALVAILNEEPEALLFLRLIEEACLPVTSPVATFETVLAVMRITGWDAGAAQDFVTELLAMLGIAQEPVTPAIASEAVSAFARFGKGRHPAALNLGDCFAYGAARTLGAALLFTGDDFSRTDIARP</sequence>
<dbReference type="Pfam" id="PF01850">
    <property type="entry name" value="PIN"/>
    <property type="match status" value="1"/>
</dbReference>
<dbReference type="InterPro" id="IPR002716">
    <property type="entry name" value="PIN_dom"/>
</dbReference>
<keyword evidence="3 5" id="KW-0479">Metal-binding</keyword>
<evidence type="ECO:0000256" key="4">
    <source>
        <dbReference type="ARBA" id="ARBA00022801"/>
    </source>
</evidence>
<dbReference type="Gene3D" id="3.40.50.1010">
    <property type="entry name" value="5'-nuclease"/>
    <property type="match status" value="1"/>
</dbReference>
<dbReference type="InterPro" id="IPR022907">
    <property type="entry name" value="VapC_family"/>
</dbReference>
<evidence type="ECO:0000256" key="5">
    <source>
        <dbReference type="HAMAP-Rule" id="MF_00265"/>
    </source>
</evidence>
<dbReference type="Proteomes" id="UP000269692">
    <property type="component" value="Unassembled WGS sequence"/>
</dbReference>
<dbReference type="CDD" id="cd09871">
    <property type="entry name" value="PIN_MtVapC28-VapC30-like"/>
    <property type="match status" value="1"/>
</dbReference>
<feature type="domain" description="PIN" evidence="6">
    <location>
        <begin position="1"/>
        <end position="127"/>
    </location>
</feature>
<dbReference type="GO" id="GO:0004540">
    <property type="term" value="F:RNA nuclease activity"/>
    <property type="evidence" value="ECO:0007669"/>
    <property type="project" value="InterPro"/>
</dbReference>
<gene>
    <name evidence="5" type="primary">vapC</name>
    <name evidence="7" type="ORF">D9R14_09335</name>
</gene>
<accession>A0A3L7AFJ5</accession>
<dbReference type="SUPFAM" id="SSF88723">
    <property type="entry name" value="PIN domain-like"/>
    <property type="match status" value="1"/>
</dbReference>
<keyword evidence="4 5" id="KW-0378">Hydrolase</keyword>
<dbReference type="EC" id="3.1.-.-" evidence="5"/>
<proteinExistence type="inferred from homology"/>
<evidence type="ECO:0000256" key="1">
    <source>
        <dbReference type="ARBA" id="ARBA00022649"/>
    </source>
</evidence>
<evidence type="ECO:0000313" key="8">
    <source>
        <dbReference type="Proteomes" id="UP000269692"/>
    </source>
</evidence>
<dbReference type="AlphaFoldDB" id="A0A3L7AFJ5"/>
<dbReference type="InterPro" id="IPR029060">
    <property type="entry name" value="PIN-like_dom_sf"/>
</dbReference>
<comment type="caution">
    <text evidence="7">The sequence shown here is derived from an EMBL/GenBank/DDBJ whole genome shotgun (WGS) entry which is preliminary data.</text>
</comment>
<comment type="cofactor">
    <cofactor evidence="5">
        <name>Mg(2+)</name>
        <dbReference type="ChEBI" id="CHEBI:18420"/>
    </cofactor>
</comment>
<evidence type="ECO:0000256" key="2">
    <source>
        <dbReference type="ARBA" id="ARBA00022722"/>
    </source>
</evidence>
<name>A0A3L7AFJ5_9HYPH</name>
<dbReference type="GO" id="GO:0016787">
    <property type="term" value="F:hydrolase activity"/>
    <property type="evidence" value="ECO:0007669"/>
    <property type="project" value="UniProtKB-KW"/>
</dbReference>
<evidence type="ECO:0000259" key="6">
    <source>
        <dbReference type="Pfam" id="PF01850"/>
    </source>
</evidence>
<dbReference type="GO" id="GO:0000287">
    <property type="term" value="F:magnesium ion binding"/>
    <property type="evidence" value="ECO:0007669"/>
    <property type="project" value="UniProtKB-UniRule"/>
</dbReference>
<feature type="binding site" evidence="5">
    <location>
        <position position="102"/>
    </location>
    <ligand>
        <name>Mg(2+)</name>
        <dbReference type="ChEBI" id="CHEBI:18420"/>
    </ligand>
</feature>
<evidence type="ECO:0000256" key="3">
    <source>
        <dbReference type="ARBA" id="ARBA00022723"/>
    </source>
</evidence>
<keyword evidence="2 5" id="KW-0540">Nuclease</keyword>
<comment type="similarity">
    <text evidence="5">Belongs to the PINc/VapC protein family.</text>
</comment>